<dbReference type="RefSeq" id="WP_061101593.1">
    <property type="nucleotide sequence ID" value="NZ_JAWEAY010000002.1"/>
</dbReference>
<evidence type="ECO:0008006" key="4">
    <source>
        <dbReference type="Google" id="ProtNLM"/>
    </source>
</evidence>
<dbReference type="Pfam" id="PF12730">
    <property type="entry name" value="ABC2_membrane_4"/>
    <property type="match status" value="1"/>
</dbReference>
<keyword evidence="1" id="KW-0812">Transmembrane</keyword>
<reference evidence="2 3" key="1">
    <citation type="submission" date="2016-02" db="EMBL/GenBank/DDBJ databases">
        <authorList>
            <person name="Wen L."/>
            <person name="He K."/>
            <person name="Yang H."/>
        </authorList>
    </citation>
    <scope>NUCLEOTIDE SEQUENCE [LARGE SCALE GENOMIC DNA]</scope>
    <source>
        <strain evidence="2 3">MJR8628A</strain>
    </source>
</reference>
<evidence type="ECO:0000313" key="3">
    <source>
        <dbReference type="Proteomes" id="UP000070326"/>
    </source>
</evidence>
<organism evidence="2 3">
    <name type="scientific">Peptostreptococcus anaerobius</name>
    <dbReference type="NCBI Taxonomy" id="1261"/>
    <lineage>
        <taxon>Bacteria</taxon>
        <taxon>Bacillati</taxon>
        <taxon>Bacillota</taxon>
        <taxon>Clostridia</taxon>
        <taxon>Peptostreptococcales</taxon>
        <taxon>Peptostreptococcaceae</taxon>
        <taxon>Peptostreptococcus</taxon>
    </lineage>
</organism>
<feature type="transmembrane region" description="Helical" evidence="1">
    <location>
        <begin position="20"/>
        <end position="42"/>
    </location>
</feature>
<keyword evidence="1" id="KW-0472">Membrane</keyword>
<feature type="transmembrane region" description="Helical" evidence="1">
    <location>
        <begin position="100"/>
        <end position="130"/>
    </location>
</feature>
<dbReference type="PATRIC" id="fig|1261.5.peg.193"/>
<evidence type="ECO:0000313" key="2">
    <source>
        <dbReference type="EMBL" id="KXI14472.1"/>
    </source>
</evidence>
<comment type="caution">
    <text evidence="2">The sequence shown here is derived from an EMBL/GenBank/DDBJ whole genome shotgun (WGS) entry which is preliminary data.</text>
</comment>
<feature type="transmembrane region" description="Helical" evidence="1">
    <location>
        <begin position="142"/>
        <end position="166"/>
    </location>
</feature>
<proteinExistence type="predicted"/>
<dbReference type="EMBL" id="LSQZ01000006">
    <property type="protein sequence ID" value="KXI14472.1"/>
    <property type="molecule type" value="Genomic_DNA"/>
</dbReference>
<dbReference type="AlphaFoldDB" id="A0A135YYI8"/>
<dbReference type="Proteomes" id="UP000070326">
    <property type="component" value="Unassembled WGS sequence"/>
</dbReference>
<keyword evidence="1" id="KW-1133">Transmembrane helix</keyword>
<protein>
    <recommendedName>
        <fullName evidence="4">ABC transporter permease</fullName>
    </recommendedName>
</protein>
<name>A0A135YYI8_9FIRM</name>
<accession>A0A135YYI8</accession>
<feature type="transmembrane region" description="Helical" evidence="1">
    <location>
        <begin position="178"/>
        <end position="199"/>
    </location>
</feature>
<feature type="transmembrane region" description="Helical" evidence="1">
    <location>
        <begin position="54"/>
        <end position="79"/>
    </location>
</feature>
<sequence>MSIIELLKIEFMKVKRSMILPLLLIPPILVVISGVSSISMYMTPEYTDAWSAMFIQSALLFGYYLLPFSMVIVCVMISNRETKNNGILKMLALPVSKGKLALAKFFVLLGFLMIELLIFFSSFIIAGIIATKIMNVVENIPVFYLLTWTLKLFATMIPAIACMWAITALFEKTLLSMGLNLLLIIPGVLIANTPLWLVYPYCYSGYVVSDALHAVTTTGTGSIISLFPFVPCAVIITVFALFVSIKCFGRKEMR</sequence>
<evidence type="ECO:0000256" key="1">
    <source>
        <dbReference type="SAM" id="Phobius"/>
    </source>
</evidence>
<dbReference type="STRING" id="1261.HMPREF3195_00189"/>
<feature type="transmembrane region" description="Helical" evidence="1">
    <location>
        <begin position="219"/>
        <end position="245"/>
    </location>
</feature>
<gene>
    <name evidence="2" type="ORF">HMPREF3195_00189</name>
</gene>